<proteinExistence type="predicted"/>
<dbReference type="PANTHER" id="PTHR48090">
    <property type="entry name" value="UNDECAPRENYL-PHOSPHATE 4-DEOXY-4-FORMAMIDO-L-ARABINOSE TRANSFERASE-RELATED"/>
    <property type="match status" value="1"/>
</dbReference>
<accession>M5RN69</accession>
<protein>
    <submittedName>
        <fullName evidence="2">Glycosyltransferase</fullName>
    </submittedName>
</protein>
<keyword evidence="3" id="KW-1185">Reference proteome</keyword>
<feature type="domain" description="Glycosyltransferase 2-like" evidence="1">
    <location>
        <begin position="14"/>
        <end position="151"/>
    </location>
</feature>
<sequence>MKHLYKYLHASVWVIIPALNEEESIGLVLGDLPRVAGVIVVDNGSSDGTGRVAEQAGAIVVQESQRGYGAACLRGMEKLRELVVEGKAEPEVVVFVDADYSDHPDRLPRLVGPVASGKADIVLGSRLLGVREPGAMPPQSIYGNKLACFLMRMLFGVLYTDLGPFRAINYERLLELEMRDKNFGWTIEMQIKAARAKLQHMEIPVPYRTRVGTSKISGTLSGTFKAGYKILFTIAKYGLNRNST</sequence>
<name>M5RN69_9BACT</name>
<dbReference type="PANTHER" id="PTHR48090:SF7">
    <property type="entry name" value="RFBJ PROTEIN"/>
    <property type="match status" value="1"/>
</dbReference>
<dbReference type="Gene3D" id="3.90.550.10">
    <property type="entry name" value="Spore Coat Polysaccharide Biosynthesis Protein SpsA, Chain A"/>
    <property type="match status" value="1"/>
</dbReference>
<keyword evidence="2" id="KW-0808">Transferase</keyword>
<dbReference type="CDD" id="cd04179">
    <property type="entry name" value="DPM_DPG-synthase_like"/>
    <property type="match status" value="1"/>
</dbReference>
<gene>
    <name evidence="2" type="ORF">RMSM_02419</name>
</gene>
<organism evidence="2 3">
    <name type="scientific">Rhodopirellula maiorica SM1</name>
    <dbReference type="NCBI Taxonomy" id="1265738"/>
    <lineage>
        <taxon>Bacteria</taxon>
        <taxon>Pseudomonadati</taxon>
        <taxon>Planctomycetota</taxon>
        <taxon>Planctomycetia</taxon>
        <taxon>Pirellulales</taxon>
        <taxon>Pirellulaceae</taxon>
        <taxon>Novipirellula</taxon>
    </lineage>
</organism>
<evidence type="ECO:0000313" key="3">
    <source>
        <dbReference type="Proteomes" id="UP000011991"/>
    </source>
</evidence>
<dbReference type="GO" id="GO:0016740">
    <property type="term" value="F:transferase activity"/>
    <property type="evidence" value="ECO:0007669"/>
    <property type="project" value="UniProtKB-KW"/>
</dbReference>
<dbReference type="InterPro" id="IPR001173">
    <property type="entry name" value="Glyco_trans_2-like"/>
</dbReference>
<dbReference type="InterPro" id="IPR029044">
    <property type="entry name" value="Nucleotide-diphossugar_trans"/>
</dbReference>
<dbReference type="Proteomes" id="UP000011991">
    <property type="component" value="Unassembled WGS sequence"/>
</dbReference>
<dbReference type="PATRIC" id="fig|1265738.3.peg.2426"/>
<dbReference type="InterPro" id="IPR050256">
    <property type="entry name" value="Glycosyltransferase_2"/>
</dbReference>
<reference evidence="2 3" key="1">
    <citation type="journal article" date="2013" name="Mar. Genomics">
        <title>Expression of sulfatases in Rhodopirellula baltica and the diversity of sulfatases in the genus Rhodopirellula.</title>
        <authorList>
            <person name="Wegner C.E."/>
            <person name="Richter-Heitmann T."/>
            <person name="Klindworth A."/>
            <person name="Klockow C."/>
            <person name="Richter M."/>
            <person name="Achstetter T."/>
            <person name="Glockner F.O."/>
            <person name="Harder J."/>
        </authorList>
    </citation>
    <scope>NUCLEOTIDE SEQUENCE [LARGE SCALE GENOMIC DNA]</scope>
    <source>
        <strain evidence="2 3">SM1</strain>
    </source>
</reference>
<dbReference type="EMBL" id="ANOG01000341">
    <property type="protein sequence ID" value="EMI20651.1"/>
    <property type="molecule type" value="Genomic_DNA"/>
</dbReference>
<dbReference type="OrthoDB" id="9810303at2"/>
<dbReference type="Pfam" id="PF00535">
    <property type="entry name" value="Glycos_transf_2"/>
    <property type="match status" value="1"/>
</dbReference>
<dbReference type="RefSeq" id="WP_008695443.1">
    <property type="nucleotide sequence ID" value="NZ_ANOG01000341.1"/>
</dbReference>
<dbReference type="AlphaFoldDB" id="M5RN69"/>
<evidence type="ECO:0000313" key="2">
    <source>
        <dbReference type="EMBL" id="EMI20651.1"/>
    </source>
</evidence>
<comment type="caution">
    <text evidence="2">The sequence shown here is derived from an EMBL/GenBank/DDBJ whole genome shotgun (WGS) entry which is preliminary data.</text>
</comment>
<evidence type="ECO:0000259" key="1">
    <source>
        <dbReference type="Pfam" id="PF00535"/>
    </source>
</evidence>
<dbReference type="SUPFAM" id="SSF53448">
    <property type="entry name" value="Nucleotide-diphospho-sugar transferases"/>
    <property type="match status" value="1"/>
</dbReference>